<protein>
    <submittedName>
        <fullName evidence="2">Uncharacterized protein</fullName>
    </submittedName>
</protein>
<keyword evidence="1" id="KW-0472">Membrane</keyword>
<evidence type="ECO:0000313" key="2">
    <source>
        <dbReference type="EMBL" id="NMH77187.1"/>
    </source>
</evidence>
<sequence>MTTLPATSRVPAGAVLIAGIGAQLVDDAAYLLLPPVALLAPLSGLLAILLTAGAARYVSRDRTGAAVARTGLAVGAVSAVIGLLVGGLGLVAILLAGVTVVAGVAGAVAGRGTGARNLDG</sequence>
<keyword evidence="1" id="KW-0812">Transmembrane</keyword>
<evidence type="ECO:0000313" key="3">
    <source>
        <dbReference type="Proteomes" id="UP001296706"/>
    </source>
</evidence>
<keyword evidence="3" id="KW-1185">Reference proteome</keyword>
<name>A0ABX1R9X9_9PSEU</name>
<reference evidence="2 3" key="1">
    <citation type="submission" date="2020-04" db="EMBL/GenBank/DDBJ databases">
        <authorList>
            <person name="Klaysubun C."/>
            <person name="Duangmal K."/>
            <person name="Lipun K."/>
        </authorList>
    </citation>
    <scope>NUCLEOTIDE SEQUENCE [LARGE SCALE GENOMIC DNA]</scope>
    <source>
        <strain evidence="2 3">JCM 11839</strain>
    </source>
</reference>
<feature type="transmembrane region" description="Helical" evidence="1">
    <location>
        <begin position="91"/>
        <end position="110"/>
    </location>
</feature>
<keyword evidence="1" id="KW-1133">Transmembrane helix</keyword>
<dbReference type="Proteomes" id="UP001296706">
    <property type="component" value="Unassembled WGS sequence"/>
</dbReference>
<dbReference type="RefSeq" id="WP_169395253.1">
    <property type="nucleotide sequence ID" value="NZ_BAAAJH010000028.1"/>
</dbReference>
<comment type="caution">
    <text evidence="2">The sequence shown here is derived from an EMBL/GenBank/DDBJ whole genome shotgun (WGS) entry which is preliminary data.</text>
</comment>
<feature type="transmembrane region" description="Helical" evidence="1">
    <location>
        <begin position="39"/>
        <end position="59"/>
    </location>
</feature>
<gene>
    <name evidence="2" type="ORF">HF577_08790</name>
</gene>
<proteinExistence type="predicted"/>
<evidence type="ECO:0000256" key="1">
    <source>
        <dbReference type="SAM" id="Phobius"/>
    </source>
</evidence>
<dbReference type="EMBL" id="JAAXKY010000019">
    <property type="protein sequence ID" value="NMH77187.1"/>
    <property type="molecule type" value="Genomic_DNA"/>
</dbReference>
<feature type="transmembrane region" description="Helical" evidence="1">
    <location>
        <begin position="66"/>
        <end position="85"/>
    </location>
</feature>
<accession>A0ABX1R9X9</accession>
<organism evidence="2 3">
    <name type="scientific">Pseudonocardia xinjiangensis</name>
    <dbReference type="NCBI Taxonomy" id="75289"/>
    <lineage>
        <taxon>Bacteria</taxon>
        <taxon>Bacillati</taxon>
        <taxon>Actinomycetota</taxon>
        <taxon>Actinomycetes</taxon>
        <taxon>Pseudonocardiales</taxon>
        <taxon>Pseudonocardiaceae</taxon>
        <taxon>Pseudonocardia</taxon>
    </lineage>
</organism>